<keyword evidence="2" id="KW-0472">Membrane</keyword>
<protein>
    <submittedName>
        <fullName evidence="3">Uncharacterized protein</fullName>
    </submittedName>
</protein>
<evidence type="ECO:0000313" key="4">
    <source>
        <dbReference type="Proteomes" id="UP000262379"/>
    </source>
</evidence>
<organism evidence="3 4">
    <name type="scientific">Mesorhizobium denitrificans</name>
    <dbReference type="NCBI Taxonomy" id="2294114"/>
    <lineage>
        <taxon>Bacteria</taxon>
        <taxon>Pseudomonadati</taxon>
        <taxon>Pseudomonadota</taxon>
        <taxon>Alphaproteobacteria</taxon>
        <taxon>Hyphomicrobiales</taxon>
        <taxon>Phyllobacteriaceae</taxon>
        <taxon>Mesorhizobium</taxon>
    </lineage>
</organism>
<name>A0A371XDL2_9HYPH</name>
<keyword evidence="2" id="KW-0812">Transmembrane</keyword>
<comment type="caution">
    <text evidence="3">The sequence shown here is derived from an EMBL/GenBank/DDBJ whole genome shotgun (WGS) entry which is preliminary data.</text>
</comment>
<keyword evidence="2" id="KW-1133">Transmembrane helix</keyword>
<proteinExistence type="predicted"/>
<evidence type="ECO:0000256" key="2">
    <source>
        <dbReference type="SAM" id="Phobius"/>
    </source>
</evidence>
<dbReference type="RefSeq" id="WP_116624192.1">
    <property type="nucleotide sequence ID" value="NZ_QURN01000008.1"/>
</dbReference>
<evidence type="ECO:0000313" key="3">
    <source>
        <dbReference type="EMBL" id="RFC67318.1"/>
    </source>
</evidence>
<accession>A0A371XDL2</accession>
<dbReference type="AlphaFoldDB" id="A0A371XDL2"/>
<sequence length="90" mass="9838">MLQAHRAGGDKESDIHKASDASNAAAQWEDATFLRAPRLGGVENNVMMITILAAAMTILMLIATAVGVHQEAERVRLKDRSDRSRGFGRY</sequence>
<dbReference type="Proteomes" id="UP000262379">
    <property type="component" value="Unassembled WGS sequence"/>
</dbReference>
<feature type="compositionally biased region" description="Basic and acidic residues" evidence="1">
    <location>
        <begin position="7"/>
        <end position="19"/>
    </location>
</feature>
<feature type="transmembrane region" description="Helical" evidence="2">
    <location>
        <begin position="46"/>
        <end position="68"/>
    </location>
</feature>
<keyword evidence="4" id="KW-1185">Reference proteome</keyword>
<feature type="region of interest" description="Disordered" evidence="1">
    <location>
        <begin position="1"/>
        <end position="26"/>
    </location>
</feature>
<gene>
    <name evidence="3" type="ORF">DY251_12270</name>
</gene>
<dbReference type="EMBL" id="QURN01000008">
    <property type="protein sequence ID" value="RFC67318.1"/>
    <property type="molecule type" value="Genomic_DNA"/>
</dbReference>
<evidence type="ECO:0000256" key="1">
    <source>
        <dbReference type="SAM" id="MobiDB-lite"/>
    </source>
</evidence>
<reference evidence="4" key="1">
    <citation type="submission" date="2018-08" db="EMBL/GenBank/DDBJ databases">
        <authorList>
            <person name="Im W.T."/>
        </authorList>
    </citation>
    <scope>NUCLEOTIDE SEQUENCE [LARGE SCALE GENOMIC DNA]</scope>
    <source>
        <strain evidence="4">LA-28</strain>
    </source>
</reference>